<evidence type="ECO:0008006" key="4">
    <source>
        <dbReference type="Google" id="ProtNLM"/>
    </source>
</evidence>
<dbReference type="InterPro" id="IPR016980">
    <property type="entry name" value="S-AdoMet-dep_MeTrfase_Alr7345"/>
</dbReference>
<accession>F8EWA3</accession>
<dbReference type="KEGG" id="zmp:Zymop_1624"/>
<dbReference type="SUPFAM" id="SSF53335">
    <property type="entry name" value="S-adenosyl-L-methionine-dependent methyltransferases"/>
    <property type="match status" value="1"/>
</dbReference>
<keyword evidence="1" id="KW-0732">Signal</keyword>
<feature type="chain" id="PRO_5003376436" description="Methyltransferase" evidence="1">
    <location>
        <begin position="29"/>
        <end position="278"/>
    </location>
</feature>
<dbReference type="eggNOG" id="COG4798">
    <property type="taxonomic scope" value="Bacteria"/>
</dbReference>
<dbReference type="STRING" id="579138.Zymop_1624"/>
<dbReference type="AlphaFoldDB" id="F8EWA3"/>
<dbReference type="InterPro" id="IPR029063">
    <property type="entry name" value="SAM-dependent_MTases_sf"/>
</dbReference>
<dbReference type="Gene3D" id="3.40.50.150">
    <property type="entry name" value="Vaccinia Virus protein VP39"/>
    <property type="match status" value="1"/>
</dbReference>
<protein>
    <recommendedName>
        <fullName evidence="4">Methyltransferase</fullName>
    </recommendedName>
</protein>
<dbReference type="EMBL" id="CP002865">
    <property type="protein sequence ID" value="AEI38513.1"/>
    <property type="molecule type" value="Genomic_DNA"/>
</dbReference>
<evidence type="ECO:0000313" key="3">
    <source>
        <dbReference type="Proteomes" id="UP000000491"/>
    </source>
</evidence>
<sequence>MKRRLMTIATIGSVALAGNMAITYPVAAASHKVITQNDDKSLIKAINDSRRAESDKARDVYRHPLQTLRFFGVKPSQTVIEFYPGKGWYSDILAPLEANSGNYYAILPDNDAKETAFLQRMAMHPGWYGQAITLRFNPLENAVWADGKADRVLTFRNVHNLLSAGDDVAATAFADFYRSLKPGGILGVVEHRLPENENSTLEKTSGYVKKSTVIRLAKAAGFIFAGESAINANPKDTHNWPKGVWTLPPSLALGTEDQEKYWAIGESDRMTLKFVKPK</sequence>
<dbReference type="PATRIC" id="fig|579138.3.peg.1724"/>
<evidence type="ECO:0000256" key="1">
    <source>
        <dbReference type="SAM" id="SignalP"/>
    </source>
</evidence>
<dbReference type="HOGENOM" id="CLU_072291_0_0_5"/>
<evidence type="ECO:0000313" key="2">
    <source>
        <dbReference type="EMBL" id="AEI38513.1"/>
    </source>
</evidence>
<dbReference type="PIRSF" id="PIRSF031679">
    <property type="entry name" value="Mtase_Alr7345_prd"/>
    <property type="match status" value="1"/>
</dbReference>
<dbReference type="Proteomes" id="UP000000491">
    <property type="component" value="Chromosome"/>
</dbReference>
<name>F8EWA3_ZYMMT</name>
<dbReference type="RefSeq" id="WP_013934901.1">
    <property type="nucleotide sequence ID" value="NC_015709.1"/>
</dbReference>
<reference evidence="2 3" key="1">
    <citation type="journal article" date="2011" name="J. Bacteriol.">
        <title>Genome sequence of the ethanol-producing Zymomonas mobilis subsp. pomaceae lectotype strain ATCC 29192.</title>
        <authorList>
            <person name="Kouvelis V.N."/>
            <person name="Davenport K.W."/>
            <person name="Brettin T.S."/>
            <person name="Bruce D."/>
            <person name="Detter C."/>
            <person name="Han C.S."/>
            <person name="Nolan M."/>
            <person name="Tapia R."/>
            <person name="Damoulaki A."/>
            <person name="Kyrpides N.C."/>
            <person name="Typas M.A."/>
            <person name="Pappas K.M."/>
        </authorList>
    </citation>
    <scope>NUCLEOTIDE SEQUENCE [LARGE SCALE GENOMIC DNA]</scope>
    <source>
        <strain evidence="3">ATCC 29192 / DSM 22645 / JCM 10191 / CCUG 17912 / NBRC 13757 / NCIMB 11200 / NRRL B-4491 / Barker I</strain>
    </source>
</reference>
<feature type="signal peptide" evidence="1">
    <location>
        <begin position="1"/>
        <end position="28"/>
    </location>
</feature>
<proteinExistence type="predicted"/>
<organism evidence="2 3">
    <name type="scientific">Zymomonas mobilis subsp. pomaceae (strain ATCC 29192 / DSM 22645 / JCM 10191 / CCUG 17912 / NBRC 13757 / NCIMB 11200 / NRRL B-4491 / Barker I)</name>
    <dbReference type="NCBI Taxonomy" id="579138"/>
    <lineage>
        <taxon>Bacteria</taxon>
        <taxon>Pseudomonadati</taxon>
        <taxon>Pseudomonadota</taxon>
        <taxon>Alphaproteobacteria</taxon>
        <taxon>Sphingomonadales</taxon>
        <taxon>Zymomonadaceae</taxon>
        <taxon>Zymomonas</taxon>
    </lineage>
</organism>
<gene>
    <name evidence="2" type="ordered locus">Zymop_1624</name>
</gene>